<keyword evidence="11 12" id="KW-0472">Membrane</keyword>
<evidence type="ECO:0000256" key="9">
    <source>
        <dbReference type="ARBA" id="ARBA00022989"/>
    </source>
</evidence>
<keyword evidence="8" id="KW-0067">ATP-binding</keyword>
<dbReference type="RefSeq" id="WP_285933358.1">
    <property type="nucleotide sequence ID" value="NZ_JASTZU010000053.1"/>
</dbReference>
<reference evidence="14 15" key="1">
    <citation type="submission" date="2023-06" db="EMBL/GenBank/DDBJ databases">
        <title>Aquibacillus rhizosphaerae LR5S19.</title>
        <authorList>
            <person name="Sun J.-Q."/>
        </authorList>
    </citation>
    <scope>NUCLEOTIDE SEQUENCE [LARGE SCALE GENOMIC DNA]</scope>
    <source>
        <strain evidence="14 15">LR5S19</strain>
    </source>
</reference>
<dbReference type="SMART" id="SM00304">
    <property type="entry name" value="HAMP"/>
    <property type="match status" value="1"/>
</dbReference>
<dbReference type="InterPro" id="IPR003660">
    <property type="entry name" value="HAMP_dom"/>
</dbReference>
<evidence type="ECO:0000256" key="6">
    <source>
        <dbReference type="ARBA" id="ARBA00022741"/>
    </source>
</evidence>
<evidence type="ECO:0000256" key="8">
    <source>
        <dbReference type="ARBA" id="ARBA00022840"/>
    </source>
</evidence>
<dbReference type="Gene3D" id="3.30.450.20">
    <property type="entry name" value="PAS domain"/>
    <property type="match status" value="2"/>
</dbReference>
<proteinExistence type="predicted"/>
<keyword evidence="3" id="KW-0597">Phosphoprotein</keyword>
<evidence type="ECO:0000256" key="5">
    <source>
        <dbReference type="ARBA" id="ARBA00022692"/>
    </source>
</evidence>
<feature type="domain" description="HAMP" evidence="13">
    <location>
        <begin position="320"/>
        <end position="372"/>
    </location>
</feature>
<evidence type="ECO:0000256" key="11">
    <source>
        <dbReference type="ARBA" id="ARBA00023136"/>
    </source>
</evidence>
<evidence type="ECO:0000313" key="14">
    <source>
        <dbReference type="EMBL" id="MDL4842069.1"/>
    </source>
</evidence>
<keyword evidence="10" id="KW-0902">Two-component regulatory system</keyword>
<dbReference type="SUPFAM" id="SSF158472">
    <property type="entry name" value="HAMP domain-like"/>
    <property type="match status" value="1"/>
</dbReference>
<dbReference type="Gene3D" id="6.10.340.10">
    <property type="match status" value="1"/>
</dbReference>
<keyword evidence="2" id="KW-1003">Cell membrane</keyword>
<keyword evidence="15" id="KW-1185">Reference proteome</keyword>
<dbReference type="PROSITE" id="PS50885">
    <property type="entry name" value="HAMP"/>
    <property type="match status" value="1"/>
</dbReference>
<dbReference type="Proteomes" id="UP001235343">
    <property type="component" value="Unassembled WGS sequence"/>
</dbReference>
<evidence type="ECO:0000256" key="10">
    <source>
        <dbReference type="ARBA" id="ARBA00023012"/>
    </source>
</evidence>
<evidence type="ECO:0000256" key="3">
    <source>
        <dbReference type="ARBA" id="ARBA00022553"/>
    </source>
</evidence>
<evidence type="ECO:0000256" key="4">
    <source>
        <dbReference type="ARBA" id="ARBA00022679"/>
    </source>
</evidence>
<dbReference type="Pfam" id="PF06580">
    <property type="entry name" value="His_kinase"/>
    <property type="match status" value="1"/>
</dbReference>
<dbReference type="Pfam" id="PF00672">
    <property type="entry name" value="HAMP"/>
    <property type="match status" value="1"/>
</dbReference>
<dbReference type="Pfam" id="PF02518">
    <property type="entry name" value="HATPase_c"/>
    <property type="match status" value="1"/>
</dbReference>
<dbReference type="EMBL" id="JASTZU010000053">
    <property type="protein sequence ID" value="MDL4842069.1"/>
    <property type="molecule type" value="Genomic_DNA"/>
</dbReference>
<keyword evidence="9 12" id="KW-1133">Transmembrane helix</keyword>
<protein>
    <submittedName>
        <fullName evidence="14">Histidine kinase</fullName>
    </submittedName>
</protein>
<dbReference type="SUPFAM" id="SSF55874">
    <property type="entry name" value="ATPase domain of HSP90 chaperone/DNA topoisomerase II/histidine kinase"/>
    <property type="match status" value="1"/>
</dbReference>
<evidence type="ECO:0000256" key="12">
    <source>
        <dbReference type="SAM" id="Phobius"/>
    </source>
</evidence>
<dbReference type="PANTHER" id="PTHR34220">
    <property type="entry name" value="SENSOR HISTIDINE KINASE YPDA"/>
    <property type="match status" value="1"/>
</dbReference>
<evidence type="ECO:0000313" key="15">
    <source>
        <dbReference type="Proteomes" id="UP001235343"/>
    </source>
</evidence>
<keyword evidence="4" id="KW-0808">Transferase</keyword>
<dbReference type="InterPro" id="IPR010559">
    <property type="entry name" value="Sig_transdc_His_kin_internal"/>
</dbReference>
<dbReference type="CDD" id="cd06225">
    <property type="entry name" value="HAMP"/>
    <property type="match status" value="1"/>
</dbReference>
<dbReference type="InterPro" id="IPR036890">
    <property type="entry name" value="HATPase_C_sf"/>
</dbReference>
<dbReference type="Gene3D" id="3.30.565.10">
    <property type="entry name" value="Histidine kinase-like ATPase, C-terminal domain"/>
    <property type="match status" value="1"/>
</dbReference>
<evidence type="ECO:0000259" key="13">
    <source>
        <dbReference type="PROSITE" id="PS50885"/>
    </source>
</evidence>
<dbReference type="InterPro" id="IPR050640">
    <property type="entry name" value="Bact_2-comp_sensor_kinase"/>
</dbReference>
<dbReference type="InterPro" id="IPR003594">
    <property type="entry name" value="HATPase_dom"/>
</dbReference>
<dbReference type="PANTHER" id="PTHR34220:SF11">
    <property type="entry name" value="SENSOR PROTEIN KINASE HPTS"/>
    <property type="match status" value="1"/>
</dbReference>
<dbReference type="GO" id="GO:0016301">
    <property type="term" value="F:kinase activity"/>
    <property type="evidence" value="ECO:0007669"/>
    <property type="project" value="UniProtKB-KW"/>
</dbReference>
<keyword evidence="5 12" id="KW-0812">Transmembrane</keyword>
<accession>A0ABT7L883</accession>
<evidence type="ECO:0000256" key="7">
    <source>
        <dbReference type="ARBA" id="ARBA00022777"/>
    </source>
</evidence>
<keyword evidence="6" id="KW-0547">Nucleotide-binding</keyword>
<organism evidence="14 15">
    <name type="scientific">Aquibacillus rhizosphaerae</name>
    <dbReference type="NCBI Taxonomy" id="3051431"/>
    <lineage>
        <taxon>Bacteria</taxon>
        <taxon>Bacillati</taxon>
        <taxon>Bacillota</taxon>
        <taxon>Bacilli</taxon>
        <taxon>Bacillales</taxon>
        <taxon>Bacillaceae</taxon>
        <taxon>Aquibacillus</taxon>
    </lineage>
</organism>
<keyword evidence="7 14" id="KW-0418">Kinase</keyword>
<comment type="caution">
    <text evidence="14">The sequence shown here is derived from an EMBL/GenBank/DDBJ whole genome shotgun (WGS) entry which is preliminary data.</text>
</comment>
<name>A0ABT7L883_9BACI</name>
<evidence type="ECO:0000256" key="2">
    <source>
        <dbReference type="ARBA" id="ARBA00022475"/>
    </source>
</evidence>
<sequence>MFKKINQLSLRSRLTIAVVLCILLPWLSTYFVSQYVTKDVLEERAVKQSTDTLNMIEMGVNNLFDDIMYTSNYIQFDTSFNRLLKTQQTIMSDPENLEQQSALSYLRISEALDGITELLSPTYITLFLNDDFYYTNYSISKHHPSAFKQEPWFQELDQLNFYQTKWIGAHPTYINSDEETTSHLISVARTIKQGSQILAYLVISMEEKEVASFLSNFQNNSNNKYYLTSQYGEIYSSVNEEDIGTTLPYDVMNRSYSIVEFESEDHLLVSVPVSYSGWRLISLVPYEDTIGSINTVTRTTIIIQGAFLLLFLAGLIILVRETTKPLTRLNLITKSVKRGNLKVRANIEGKNDVAILGQSFDHMLDTIEEMVVQVQLQEEKKRIAELDMLQAQINPHFLFNVLNAIRLKIRMNGDKDSAELIYALSALLRMTVNRNNAFVTLNEEITVVKHYMQLMNFRHHHTISLNIDVDDAIGDLEVPRFFLQPLIENAIIHGYKHTEGVITIKAAYNDQAMLVLEIIDDGIGMDKEKVEQLKGKVFQDGNKDPIDTKGSFNGIGVQNVYQRLRIIYGEDFDLTIVSKKDKGTKFTFYIPLNEE</sequence>
<comment type="subcellular location">
    <subcellularLocation>
        <location evidence="1">Cell membrane</location>
        <topology evidence="1">Multi-pass membrane protein</topology>
    </subcellularLocation>
</comment>
<dbReference type="SMART" id="SM00387">
    <property type="entry name" value="HATPase_c"/>
    <property type="match status" value="1"/>
</dbReference>
<feature type="transmembrane region" description="Helical" evidence="12">
    <location>
        <begin position="301"/>
        <end position="319"/>
    </location>
</feature>
<evidence type="ECO:0000256" key="1">
    <source>
        <dbReference type="ARBA" id="ARBA00004651"/>
    </source>
</evidence>
<gene>
    <name evidence="14" type="ORF">QQS35_16645</name>
</gene>